<dbReference type="EMBL" id="VOGW01000099">
    <property type="protein sequence ID" value="TWV44841.1"/>
    <property type="molecule type" value="Genomic_DNA"/>
</dbReference>
<feature type="compositionally biased region" description="Basic and acidic residues" evidence="1">
    <location>
        <begin position="68"/>
        <end position="77"/>
    </location>
</feature>
<sequence>MGADAVQVRAGELRAAVQGEAQRRAAARGGRGRRVGLRRGGGGVRRTHRHPRGGRRRGRLGRRSGQHRGGDRGHDSRPSPNSLAPAYLVHHAVPPLSVWVLHWSVGAPRRDALPRHHGRSANKRTFT</sequence>
<evidence type="ECO:0000256" key="1">
    <source>
        <dbReference type="SAM" id="MobiDB-lite"/>
    </source>
</evidence>
<evidence type="ECO:0000313" key="3">
    <source>
        <dbReference type="Proteomes" id="UP000320481"/>
    </source>
</evidence>
<feature type="region of interest" description="Disordered" evidence="1">
    <location>
        <begin position="18"/>
        <end position="83"/>
    </location>
</feature>
<gene>
    <name evidence="2" type="ORF">FRZ03_16855</name>
</gene>
<name>A0A5C6JSF2_9ACTN</name>
<protein>
    <submittedName>
        <fullName evidence="2">Uncharacterized protein</fullName>
    </submittedName>
</protein>
<keyword evidence="3" id="KW-1185">Reference proteome</keyword>
<dbReference type="Proteomes" id="UP000320481">
    <property type="component" value="Unassembled WGS sequence"/>
</dbReference>
<organism evidence="2 3">
    <name type="scientific">Streptomyces misionensis</name>
    <dbReference type="NCBI Taxonomy" id="67331"/>
    <lineage>
        <taxon>Bacteria</taxon>
        <taxon>Bacillati</taxon>
        <taxon>Actinomycetota</taxon>
        <taxon>Actinomycetes</taxon>
        <taxon>Kitasatosporales</taxon>
        <taxon>Streptomycetaceae</taxon>
        <taxon>Streptomyces</taxon>
    </lineage>
</organism>
<evidence type="ECO:0000313" key="2">
    <source>
        <dbReference type="EMBL" id="TWV44841.1"/>
    </source>
</evidence>
<proteinExistence type="predicted"/>
<dbReference type="AlphaFoldDB" id="A0A5C6JSF2"/>
<accession>A0A5C6JSF2</accession>
<comment type="caution">
    <text evidence="2">The sequence shown here is derived from an EMBL/GenBank/DDBJ whole genome shotgun (WGS) entry which is preliminary data.</text>
</comment>
<reference evidence="2" key="1">
    <citation type="journal article" date="2019" name="Microbiol. Resour. Announc.">
        <title>Draft Genomic Sequences of Streptomyces misionensis and Streptomyces albidoflavus, bacteria applied for phytopathogen biocontrol.</title>
        <authorList>
            <person name="Pylro V."/>
            <person name="Dias A."/>
            <person name="Andreote F."/>
            <person name="Varani A."/>
            <person name="Andreote C."/>
            <person name="Bernardo E."/>
            <person name="Martins T."/>
        </authorList>
    </citation>
    <scope>NUCLEOTIDE SEQUENCE [LARGE SCALE GENOMIC DNA]</scope>
    <source>
        <strain evidence="2">66</strain>
    </source>
</reference>
<feature type="compositionally biased region" description="Basic residues" evidence="1">
    <location>
        <begin position="45"/>
        <end position="66"/>
    </location>
</feature>